<dbReference type="Gene3D" id="1.10.150.520">
    <property type="match status" value="1"/>
</dbReference>
<dbReference type="PANTHER" id="PTHR46470:SF3">
    <property type="entry name" value="N-ACYLNEURAMINATE-9-PHOSPHATASE"/>
    <property type="match status" value="1"/>
</dbReference>
<evidence type="ECO:0000256" key="3">
    <source>
        <dbReference type="ARBA" id="ARBA00022842"/>
    </source>
</evidence>
<dbReference type="Proteomes" id="UP001209318">
    <property type="component" value="Unassembled WGS sequence"/>
</dbReference>
<dbReference type="InterPro" id="IPR023214">
    <property type="entry name" value="HAD_sf"/>
</dbReference>
<dbReference type="PANTHER" id="PTHR46470">
    <property type="entry name" value="N-ACYLNEURAMINATE-9-PHOSPHATASE"/>
    <property type="match status" value="1"/>
</dbReference>
<dbReference type="SUPFAM" id="SSF56784">
    <property type="entry name" value="HAD-like"/>
    <property type="match status" value="1"/>
</dbReference>
<dbReference type="SFLD" id="SFLDG01129">
    <property type="entry name" value="C1.5:_HAD__Beta-PGM__Phosphata"/>
    <property type="match status" value="1"/>
</dbReference>
<comment type="caution">
    <text evidence="4">The sequence shown here is derived from an EMBL/GenBank/DDBJ whole genome shotgun (WGS) entry which is preliminary data.</text>
</comment>
<evidence type="ECO:0000256" key="1">
    <source>
        <dbReference type="ARBA" id="ARBA00001946"/>
    </source>
</evidence>
<reference evidence="4" key="1">
    <citation type="submission" date="2022-10" db="EMBL/GenBank/DDBJ databases">
        <title>Description of Fervidibacillus gen. nov. in the family Fervidibacillaceae fam. nov. with two species, Fervidibacillus albus sp. nov., and Fervidibacillus halotolerans sp. nov., isolated from tidal flat sediments.</title>
        <authorList>
            <person name="Kwon K.K."/>
            <person name="Yang S.-H."/>
        </authorList>
    </citation>
    <scope>NUCLEOTIDE SEQUENCE</scope>
    <source>
        <strain evidence="4">JCM 19140</strain>
    </source>
</reference>
<dbReference type="RefSeq" id="WP_263071506.1">
    <property type="nucleotide sequence ID" value="NZ_JAOUSF010000001.1"/>
</dbReference>
<dbReference type="GO" id="GO:0046380">
    <property type="term" value="P:N-acetylneuraminate biosynthetic process"/>
    <property type="evidence" value="ECO:0007669"/>
    <property type="project" value="TreeGrafter"/>
</dbReference>
<dbReference type="EMBL" id="JAOUSF010000001">
    <property type="protein sequence ID" value="MCU9612374.1"/>
    <property type="molecule type" value="Genomic_DNA"/>
</dbReference>
<dbReference type="AlphaFoldDB" id="A0AAE3ITC2"/>
<dbReference type="Pfam" id="PF00702">
    <property type="entry name" value="Hydrolase"/>
    <property type="match status" value="1"/>
</dbReference>
<organism evidence="4 5">
    <name type="scientific">Perspicuibacillus lycopersici</name>
    <dbReference type="NCBI Taxonomy" id="1325689"/>
    <lineage>
        <taxon>Bacteria</taxon>
        <taxon>Bacillati</taxon>
        <taxon>Bacillota</taxon>
        <taxon>Bacilli</taxon>
        <taxon>Bacillales</taxon>
        <taxon>Bacillaceae</taxon>
        <taxon>Perspicuibacillus</taxon>
    </lineage>
</organism>
<evidence type="ECO:0000313" key="4">
    <source>
        <dbReference type="EMBL" id="MCU9612374.1"/>
    </source>
</evidence>
<sequence>MIKAIFFDLYETLITEWDNGKRKSTYSVAALGLDEGTYKREWRARQVKRMIGAFSNHQSVLKDILQSLGLPIHMESVEKLHKERVQSKLVPFQTIDNNIFHMLQKVKSMNIKLGLISNCTAEEVEGWQASHLSDFFDVVIFSYQEKMMKPAKEIYKLGCERIQALPEESLFIGDGGSYELYGAYEAGIEPYQAGWFLPENINKQKDFQRLTDPLEILDILSAKWMV</sequence>
<dbReference type="SFLD" id="SFLDS00003">
    <property type="entry name" value="Haloacid_Dehalogenase"/>
    <property type="match status" value="1"/>
</dbReference>
<protein>
    <submittedName>
        <fullName evidence="4">HAD family hydrolase</fullName>
    </submittedName>
</protein>
<comment type="cofactor">
    <cofactor evidence="1">
        <name>Mg(2+)</name>
        <dbReference type="ChEBI" id="CHEBI:18420"/>
    </cofactor>
</comment>
<gene>
    <name evidence="4" type="ORF">OEV98_02205</name>
</gene>
<evidence type="ECO:0000256" key="2">
    <source>
        <dbReference type="ARBA" id="ARBA00022801"/>
    </source>
</evidence>
<keyword evidence="5" id="KW-1185">Reference proteome</keyword>
<name>A0AAE3ITC2_9BACI</name>
<dbReference type="PRINTS" id="PR00413">
    <property type="entry name" value="HADHALOGNASE"/>
</dbReference>
<keyword evidence="3" id="KW-0460">Magnesium</keyword>
<dbReference type="Gene3D" id="3.40.50.1000">
    <property type="entry name" value="HAD superfamily/HAD-like"/>
    <property type="match status" value="1"/>
</dbReference>
<dbReference type="InterPro" id="IPR051400">
    <property type="entry name" value="HAD-like_hydrolase"/>
</dbReference>
<keyword evidence="2 4" id="KW-0378">Hydrolase</keyword>
<evidence type="ECO:0000313" key="5">
    <source>
        <dbReference type="Proteomes" id="UP001209318"/>
    </source>
</evidence>
<dbReference type="GO" id="GO:0050124">
    <property type="term" value="F:N-acylneuraminate-9-phosphatase activity"/>
    <property type="evidence" value="ECO:0007669"/>
    <property type="project" value="TreeGrafter"/>
</dbReference>
<accession>A0AAE3ITC2</accession>
<proteinExistence type="predicted"/>
<dbReference type="InterPro" id="IPR006439">
    <property type="entry name" value="HAD-SF_hydro_IA"/>
</dbReference>
<dbReference type="InterPro" id="IPR036412">
    <property type="entry name" value="HAD-like_sf"/>
</dbReference>